<dbReference type="AlphaFoldDB" id="A0A5B7D7Y9"/>
<dbReference type="Proteomes" id="UP000324222">
    <property type="component" value="Unassembled WGS sequence"/>
</dbReference>
<sequence length="120" mass="13463">MIVESKGAAVVQWDHMCFVGLRGLKHTGSDPGHSPRLRGASTQDQFEVLFFDGVAKVLRSTALAKVDSKVCYFKNYKCSLTIILLSFVTYNSFKIGTLVRRSLAHFCSYISPLHEYTLIK</sequence>
<dbReference type="EMBL" id="VSRR010000578">
    <property type="protein sequence ID" value="MPC17316.1"/>
    <property type="molecule type" value="Genomic_DNA"/>
</dbReference>
<reference evidence="1 2" key="1">
    <citation type="submission" date="2019-05" db="EMBL/GenBank/DDBJ databases">
        <title>Another draft genome of Portunus trituberculatus and its Hox gene families provides insights of decapod evolution.</title>
        <authorList>
            <person name="Jeong J.-H."/>
            <person name="Song I."/>
            <person name="Kim S."/>
            <person name="Choi T."/>
            <person name="Kim D."/>
            <person name="Ryu S."/>
            <person name="Kim W."/>
        </authorList>
    </citation>
    <scope>NUCLEOTIDE SEQUENCE [LARGE SCALE GENOMIC DNA]</scope>
    <source>
        <tissue evidence="1">Muscle</tissue>
    </source>
</reference>
<gene>
    <name evidence="1" type="ORF">E2C01_010167</name>
</gene>
<proteinExistence type="predicted"/>
<organism evidence="1 2">
    <name type="scientific">Portunus trituberculatus</name>
    <name type="common">Swimming crab</name>
    <name type="synonym">Neptunus trituberculatus</name>
    <dbReference type="NCBI Taxonomy" id="210409"/>
    <lineage>
        <taxon>Eukaryota</taxon>
        <taxon>Metazoa</taxon>
        <taxon>Ecdysozoa</taxon>
        <taxon>Arthropoda</taxon>
        <taxon>Crustacea</taxon>
        <taxon>Multicrustacea</taxon>
        <taxon>Malacostraca</taxon>
        <taxon>Eumalacostraca</taxon>
        <taxon>Eucarida</taxon>
        <taxon>Decapoda</taxon>
        <taxon>Pleocyemata</taxon>
        <taxon>Brachyura</taxon>
        <taxon>Eubrachyura</taxon>
        <taxon>Portunoidea</taxon>
        <taxon>Portunidae</taxon>
        <taxon>Portuninae</taxon>
        <taxon>Portunus</taxon>
    </lineage>
</organism>
<name>A0A5B7D7Y9_PORTR</name>
<protein>
    <submittedName>
        <fullName evidence="1">Uncharacterized protein</fullName>
    </submittedName>
</protein>
<comment type="caution">
    <text evidence="1">The sequence shown here is derived from an EMBL/GenBank/DDBJ whole genome shotgun (WGS) entry which is preliminary data.</text>
</comment>
<keyword evidence="2" id="KW-1185">Reference proteome</keyword>
<accession>A0A5B7D7Y9</accession>
<evidence type="ECO:0000313" key="2">
    <source>
        <dbReference type="Proteomes" id="UP000324222"/>
    </source>
</evidence>
<evidence type="ECO:0000313" key="1">
    <source>
        <dbReference type="EMBL" id="MPC17316.1"/>
    </source>
</evidence>